<reference evidence="1 2" key="1">
    <citation type="submission" date="2019-09" db="EMBL/GenBank/DDBJ databases">
        <title>Paraburkholderia podalyriae sp. nov., A South African Podalyria-associated rhizobium.</title>
        <authorList>
            <person name="Mavima L."/>
            <person name="Beukes C.W."/>
            <person name="Palmer M."/>
            <person name="De Meyer S.E."/>
            <person name="James E.K."/>
            <person name="Maluk M."/>
            <person name="Avontuur J.R."/>
            <person name="Chan W.Y."/>
            <person name="Venter S.N."/>
            <person name="Steenkamp E.T."/>
        </authorList>
    </citation>
    <scope>NUCLEOTIDE SEQUENCE [LARGE SCALE GENOMIC DNA]</scope>
    <source>
        <strain evidence="1 2">WC7.3b</strain>
    </source>
</reference>
<keyword evidence="2" id="KW-1185">Reference proteome</keyword>
<accession>A0ABR7Q1W9</accession>
<dbReference type="EMBL" id="VZQQ01000110">
    <property type="protein sequence ID" value="MBC8752518.1"/>
    <property type="molecule type" value="Genomic_DNA"/>
</dbReference>
<proteinExistence type="predicted"/>
<sequence>MPSLHSQVRFLFGTSRWREASAYARKQNGMTVWCDCEEWALHSGQELMMIDATLKMAGIDTQRLSSRVLVEPREPSQILVGSCTEGLQRSTDAN</sequence>
<protein>
    <submittedName>
        <fullName evidence="1">Uncharacterized protein</fullName>
    </submittedName>
</protein>
<organism evidence="1 2">
    <name type="scientific">Paraburkholderia podalyriae</name>
    <dbReference type="NCBI Taxonomy" id="1938811"/>
    <lineage>
        <taxon>Bacteria</taxon>
        <taxon>Pseudomonadati</taxon>
        <taxon>Pseudomonadota</taxon>
        <taxon>Betaproteobacteria</taxon>
        <taxon>Burkholderiales</taxon>
        <taxon>Burkholderiaceae</taxon>
        <taxon>Paraburkholderia</taxon>
    </lineage>
</organism>
<name>A0ABR7Q1W9_9BURK</name>
<evidence type="ECO:0000313" key="1">
    <source>
        <dbReference type="EMBL" id="MBC8752518.1"/>
    </source>
</evidence>
<comment type="caution">
    <text evidence="1">The sequence shown here is derived from an EMBL/GenBank/DDBJ whole genome shotgun (WGS) entry which is preliminary data.</text>
</comment>
<evidence type="ECO:0000313" key="2">
    <source>
        <dbReference type="Proteomes" id="UP000736373"/>
    </source>
</evidence>
<gene>
    <name evidence="1" type="ORF">F6X42_40855</name>
</gene>
<dbReference type="Proteomes" id="UP000736373">
    <property type="component" value="Unassembled WGS sequence"/>
</dbReference>